<gene>
    <name evidence="1" type="ORF">RRG08_030002</name>
</gene>
<keyword evidence="2" id="KW-1185">Reference proteome</keyword>
<evidence type="ECO:0000313" key="1">
    <source>
        <dbReference type="EMBL" id="KAK3725772.1"/>
    </source>
</evidence>
<name>A0AAE0XY98_9GAST</name>
<dbReference type="AlphaFoldDB" id="A0AAE0XY98"/>
<sequence>MSSTTKPCPNRDINLYHNIPDTWLKRGEATDVLRATTGAAAAAWPSSLLAPVRAIHTDLFREAVEEVHNCLPSGCFQLVVLRNVVPVKTSTPVGFNSRLLTSPGFRYGSEQADASTFGPTGISGHCILGKILRDL</sequence>
<accession>A0AAE0XY98</accession>
<protein>
    <submittedName>
        <fullName evidence="1">Uncharacterized protein</fullName>
    </submittedName>
</protein>
<dbReference type="EMBL" id="JAWDGP010007325">
    <property type="protein sequence ID" value="KAK3725772.1"/>
    <property type="molecule type" value="Genomic_DNA"/>
</dbReference>
<proteinExistence type="predicted"/>
<reference evidence="1" key="1">
    <citation type="journal article" date="2023" name="G3 (Bethesda)">
        <title>A reference genome for the long-term kleptoplast-retaining sea slug Elysia crispata morphotype clarki.</title>
        <authorList>
            <person name="Eastman K.E."/>
            <person name="Pendleton A.L."/>
            <person name="Shaikh M.A."/>
            <person name="Suttiyut T."/>
            <person name="Ogas R."/>
            <person name="Tomko P."/>
            <person name="Gavelis G."/>
            <person name="Widhalm J.R."/>
            <person name="Wisecaver J.H."/>
        </authorList>
    </citation>
    <scope>NUCLEOTIDE SEQUENCE</scope>
    <source>
        <strain evidence="1">ECLA1</strain>
    </source>
</reference>
<dbReference type="Proteomes" id="UP001283361">
    <property type="component" value="Unassembled WGS sequence"/>
</dbReference>
<comment type="caution">
    <text evidence="1">The sequence shown here is derived from an EMBL/GenBank/DDBJ whole genome shotgun (WGS) entry which is preliminary data.</text>
</comment>
<evidence type="ECO:0000313" key="2">
    <source>
        <dbReference type="Proteomes" id="UP001283361"/>
    </source>
</evidence>
<organism evidence="1 2">
    <name type="scientific">Elysia crispata</name>
    <name type="common">lettuce slug</name>
    <dbReference type="NCBI Taxonomy" id="231223"/>
    <lineage>
        <taxon>Eukaryota</taxon>
        <taxon>Metazoa</taxon>
        <taxon>Spiralia</taxon>
        <taxon>Lophotrochozoa</taxon>
        <taxon>Mollusca</taxon>
        <taxon>Gastropoda</taxon>
        <taxon>Heterobranchia</taxon>
        <taxon>Euthyneura</taxon>
        <taxon>Panpulmonata</taxon>
        <taxon>Sacoglossa</taxon>
        <taxon>Placobranchoidea</taxon>
        <taxon>Plakobranchidae</taxon>
        <taxon>Elysia</taxon>
    </lineage>
</organism>